<name>A0A3P6BTB4_BRACM</name>
<sequence length="69" mass="7965">MISRERGKSKKKALLWLLFHPLLLPLLHLLILTLLLPRRLLPSHAVLLLTLALIITLLWITRTLPGMTR</sequence>
<keyword evidence="1" id="KW-0812">Transmembrane</keyword>
<keyword evidence="1" id="KW-1133">Transmembrane helix</keyword>
<keyword evidence="1" id="KW-0472">Membrane</keyword>
<evidence type="ECO:0000313" key="2">
    <source>
        <dbReference type="EMBL" id="VDD01965.1"/>
    </source>
</evidence>
<dbReference type="EMBL" id="LR031574">
    <property type="protein sequence ID" value="VDD01965.1"/>
    <property type="molecule type" value="Genomic_DNA"/>
</dbReference>
<dbReference type="AlphaFoldDB" id="A0A3P6BTB4"/>
<organism evidence="2">
    <name type="scientific">Brassica campestris</name>
    <name type="common">Field mustard</name>
    <dbReference type="NCBI Taxonomy" id="3711"/>
    <lineage>
        <taxon>Eukaryota</taxon>
        <taxon>Viridiplantae</taxon>
        <taxon>Streptophyta</taxon>
        <taxon>Embryophyta</taxon>
        <taxon>Tracheophyta</taxon>
        <taxon>Spermatophyta</taxon>
        <taxon>Magnoliopsida</taxon>
        <taxon>eudicotyledons</taxon>
        <taxon>Gunneridae</taxon>
        <taxon>Pentapetalae</taxon>
        <taxon>rosids</taxon>
        <taxon>malvids</taxon>
        <taxon>Brassicales</taxon>
        <taxon>Brassicaceae</taxon>
        <taxon>Brassiceae</taxon>
        <taxon>Brassica</taxon>
    </lineage>
</organism>
<accession>A0A3P6BTB4</accession>
<evidence type="ECO:0000256" key="1">
    <source>
        <dbReference type="SAM" id="Phobius"/>
    </source>
</evidence>
<gene>
    <name evidence="2" type="ORF">BRAA07T31442Z</name>
</gene>
<proteinExistence type="predicted"/>
<reference evidence="2" key="1">
    <citation type="submission" date="2018-11" db="EMBL/GenBank/DDBJ databases">
        <authorList>
            <consortium name="Genoscope - CEA"/>
            <person name="William W."/>
        </authorList>
    </citation>
    <scope>NUCLEOTIDE SEQUENCE</scope>
</reference>
<protein>
    <submittedName>
        <fullName evidence="2">Uncharacterized protein</fullName>
    </submittedName>
</protein>
<feature type="transmembrane region" description="Helical" evidence="1">
    <location>
        <begin position="41"/>
        <end position="60"/>
    </location>
</feature>
<feature type="transmembrane region" description="Helical" evidence="1">
    <location>
        <begin position="12"/>
        <end position="35"/>
    </location>
</feature>